<dbReference type="PANTHER" id="PTHR15032">
    <property type="entry name" value="N-ACYL-PHOSPHATIDYLETHANOLAMINE-HYDROLYZING PHOSPHOLIPASE D"/>
    <property type="match status" value="1"/>
</dbReference>
<proteinExistence type="predicted"/>
<evidence type="ECO:0000313" key="2">
    <source>
        <dbReference type="EMBL" id="SVE40407.1"/>
    </source>
</evidence>
<protein>
    <recommendedName>
        <fullName evidence="1">Metallo-beta-lactamase domain-containing protein</fullName>
    </recommendedName>
</protein>
<dbReference type="InterPro" id="IPR036866">
    <property type="entry name" value="RibonucZ/Hydroxyglut_hydro"/>
</dbReference>
<organism evidence="2">
    <name type="scientific">marine metagenome</name>
    <dbReference type="NCBI Taxonomy" id="408172"/>
    <lineage>
        <taxon>unclassified sequences</taxon>
        <taxon>metagenomes</taxon>
        <taxon>ecological metagenomes</taxon>
    </lineage>
</organism>
<dbReference type="AlphaFoldDB" id="A0A383D783"/>
<evidence type="ECO:0000259" key="1">
    <source>
        <dbReference type="Pfam" id="PF12706"/>
    </source>
</evidence>
<dbReference type="SUPFAM" id="SSF56281">
    <property type="entry name" value="Metallo-hydrolase/oxidoreductase"/>
    <property type="match status" value="1"/>
</dbReference>
<dbReference type="GO" id="GO:0005737">
    <property type="term" value="C:cytoplasm"/>
    <property type="evidence" value="ECO:0007669"/>
    <property type="project" value="TreeGrafter"/>
</dbReference>
<feature type="domain" description="Metallo-beta-lactamase" evidence="1">
    <location>
        <begin position="15"/>
        <end position="210"/>
    </location>
</feature>
<gene>
    <name evidence="2" type="ORF">METZ01_LOCUS493261</name>
</gene>
<sequence>WLGHATVLFQAGDKTIITDPVFSERASPVGFAGPKRFTPPAMSIEALPRIDIAVISHNHYDHLDRESVKALGNSVHWVAPLGHRTWFEDLGITRLTELDWWESASIEGVTVTATPTQHWSARGVFDRFECLWASWLIEANGISFWFGGDTGYNPHQFKEIGERFGPIDLAAIPIGAYEPRWFMKDMHVNPAEASQIFSDIRAKRAIGIHWGTFQLTDEGPLAPIEALIEARKASDIP</sequence>
<dbReference type="Pfam" id="PF12706">
    <property type="entry name" value="Lactamase_B_2"/>
    <property type="match status" value="1"/>
</dbReference>
<name>A0A383D783_9ZZZZ</name>
<feature type="non-terminal residue" evidence="2">
    <location>
        <position position="237"/>
    </location>
</feature>
<dbReference type="EMBL" id="UINC01214946">
    <property type="protein sequence ID" value="SVE40407.1"/>
    <property type="molecule type" value="Genomic_DNA"/>
</dbReference>
<accession>A0A383D783</accession>
<dbReference type="Gene3D" id="3.60.15.10">
    <property type="entry name" value="Ribonuclease Z/Hydroxyacylglutathione hydrolase-like"/>
    <property type="match status" value="1"/>
</dbReference>
<reference evidence="2" key="1">
    <citation type="submission" date="2018-05" db="EMBL/GenBank/DDBJ databases">
        <authorList>
            <person name="Lanie J.A."/>
            <person name="Ng W.-L."/>
            <person name="Kazmierczak K.M."/>
            <person name="Andrzejewski T.M."/>
            <person name="Davidsen T.M."/>
            <person name="Wayne K.J."/>
            <person name="Tettelin H."/>
            <person name="Glass J.I."/>
            <person name="Rusch D."/>
            <person name="Podicherti R."/>
            <person name="Tsui H.-C.T."/>
            <person name="Winkler M.E."/>
        </authorList>
    </citation>
    <scope>NUCLEOTIDE SEQUENCE</scope>
</reference>
<feature type="non-terminal residue" evidence="2">
    <location>
        <position position="1"/>
    </location>
</feature>
<dbReference type="PANTHER" id="PTHR15032:SF4">
    <property type="entry name" value="N-ACYL-PHOSPHATIDYLETHANOLAMINE-HYDROLYZING PHOSPHOLIPASE D"/>
    <property type="match status" value="1"/>
</dbReference>
<dbReference type="InterPro" id="IPR001279">
    <property type="entry name" value="Metallo-B-lactamas"/>
</dbReference>